<feature type="region of interest" description="Disordered" evidence="1">
    <location>
        <begin position="52"/>
        <end position="72"/>
    </location>
</feature>
<organism evidence="2 3">
    <name type="scientific">Aspergillus sclerotiicarbonarius (strain CBS 121057 / IBT 28362)</name>
    <dbReference type="NCBI Taxonomy" id="1448318"/>
    <lineage>
        <taxon>Eukaryota</taxon>
        <taxon>Fungi</taxon>
        <taxon>Dikarya</taxon>
        <taxon>Ascomycota</taxon>
        <taxon>Pezizomycotina</taxon>
        <taxon>Eurotiomycetes</taxon>
        <taxon>Eurotiomycetidae</taxon>
        <taxon>Eurotiales</taxon>
        <taxon>Aspergillaceae</taxon>
        <taxon>Aspergillus</taxon>
        <taxon>Aspergillus subgen. Circumdati</taxon>
    </lineage>
</organism>
<evidence type="ECO:0000256" key="1">
    <source>
        <dbReference type="SAM" id="MobiDB-lite"/>
    </source>
</evidence>
<gene>
    <name evidence="2" type="ORF">BO78DRAFT_392178</name>
</gene>
<keyword evidence="3" id="KW-1185">Reference proteome</keyword>
<dbReference type="EMBL" id="KZ826315">
    <property type="protein sequence ID" value="PYI12311.1"/>
    <property type="molecule type" value="Genomic_DNA"/>
</dbReference>
<evidence type="ECO:0000313" key="3">
    <source>
        <dbReference type="Proteomes" id="UP000248423"/>
    </source>
</evidence>
<reference evidence="2 3" key="1">
    <citation type="submission" date="2018-02" db="EMBL/GenBank/DDBJ databases">
        <title>The genomes of Aspergillus section Nigri reveals drivers in fungal speciation.</title>
        <authorList>
            <consortium name="DOE Joint Genome Institute"/>
            <person name="Vesth T.C."/>
            <person name="Nybo J."/>
            <person name="Theobald S."/>
            <person name="Brandl J."/>
            <person name="Frisvad J.C."/>
            <person name="Nielsen K.F."/>
            <person name="Lyhne E.K."/>
            <person name="Kogle M.E."/>
            <person name="Kuo A."/>
            <person name="Riley R."/>
            <person name="Clum A."/>
            <person name="Nolan M."/>
            <person name="Lipzen A."/>
            <person name="Salamov A."/>
            <person name="Henrissat B."/>
            <person name="Wiebenga A."/>
            <person name="De vries R.P."/>
            <person name="Grigoriev I.V."/>
            <person name="Mortensen U.H."/>
            <person name="Andersen M.R."/>
            <person name="Baker S.E."/>
        </authorList>
    </citation>
    <scope>NUCLEOTIDE SEQUENCE [LARGE SCALE GENOMIC DNA]</scope>
    <source>
        <strain evidence="2 3">CBS 121057</strain>
    </source>
</reference>
<protein>
    <submittedName>
        <fullName evidence="2">Uncharacterized protein</fullName>
    </submittedName>
</protein>
<evidence type="ECO:0000313" key="2">
    <source>
        <dbReference type="EMBL" id="PYI12311.1"/>
    </source>
</evidence>
<dbReference type="Proteomes" id="UP000248423">
    <property type="component" value="Unassembled WGS sequence"/>
</dbReference>
<dbReference type="VEuPathDB" id="FungiDB:BO78DRAFT_392178"/>
<sequence>MLFYSQWHLSSAPKIALSFLSLRGIWYSTETPAGGHLVLSRNILVDGAPSPYRSDWPHVDPTFPSRSPDSVG</sequence>
<name>A0A319ESE9_ASPSB</name>
<dbReference type="AlphaFoldDB" id="A0A319ESE9"/>
<proteinExistence type="predicted"/>
<accession>A0A319ESE9</accession>